<protein>
    <submittedName>
        <fullName evidence="1">Uncharacterized</fullName>
    </submittedName>
</protein>
<name>A0A0E3W2E8_9FIRM</name>
<evidence type="ECO:0000313" key="1">
    <source>
        <dbReference type="EMBL" id="CFW96673.1"/>
    </source>
</evidence>
<sequence length="100" mass="11711">MTNFLPAGIINETISDINQKARELKQHLADNKLDELRKALDELEEMALELWVFIERFQCEPLLYTGQGKTEEVIKRLEWALAFTEEDFEQLLKSANKKKT</sequence>
<dbReference type="EMBL" id="CGIH01000002">
    <property type="protein sequence ID" value="CFW96673.1"/>
    <property type="molecule type" value="Genomic_DNA"/>
</dbReference>
<accession>A0A0E3W2E8</accession>
<organism evidence="1 2">
    <name type="scientific">Syntrophomonas zehnderi OL-4</name>
    <dbReference type="NCBI Taxonomy" id="690567"/>
    <lineage>
        <taxon>Bacteria</taxon>
        <taxon>Bacillati</taxon>
        <taxon>Bacillota</taxon>
        <taxon>Clostridia</taxon>
        <taxon>Eubacteriales</taxon>
        <taxon>Syntrophomonadaceae</taxon>
        <taxon>Syntrophomonas</taxon>
    </lineage>
</organism>
<keyword evidence="2" id="KW-1185">Reference proteome</keyword>
<proteinExistence type="predicted"/>
<dbReference type="RefSeq" id="WP_046494558.1">
    <property type="nucleotide sequence ID" value="NZ_CGIH01000002.1"/>
</dbReference>
<gene>
    <name evidence="1" type="ORF">48</name>
</gene>
<reference evidence="1 2" key="1">
    <citation type="submission" date="2015-03" db="EMBL/GenBank/DDBJ databases">
        <authorList>
            <person name="Murphy D."/>
        </authorList>
    </citation>
    <scope>NUCLEOTIDE SEQUENCE [LARGE SCALE GENOMIC DNA]</scope>
    <source>
        <strain evidence="1 2">OL-4</strain>
    </source>
</reference>
<dbReference type="AlphaFoldDB" id="A0A0E3W2E8"/>
<dbReference type="Proteomes" id="UP000045545">
    <property type="component" value="Unassembled WGS sequence"/>
</dbReference>
<dbReference type="STRING" id="690567.48"/>
<evidence type="ECO:0000313" key="2">
    <source>
        <dbReference type="Proteomes" id="UP000045545"/>
    </source>
</evidence>
<dbReference type="OrthoDB" id="9938593at2"/>